<keyword evidence="5" id="KW-1185">Reference proteome</keyword>
<dbReference type="PANTHER" id="PTHR30319:SF1">
    <property type="entry name" value="TRANSCRIPTIONAL REPRESSOR PAAX"/>
    <property type="match status" value="1"/>
</dbReference>
<gene>
    <name evidence="4" type="ORF">KSW38_15520</name>
</gene>
<name>A0ABS6I9D1_9MICC</name>
<dbReference type="InterPro" id="IPR011965">
    <property type="entry name" value="PaaX_trns_reg"/>
</dbReference>
<dbReference type="PIRSF" id="PIRSF020623">
    <property type="entry name" value="PaaX"/>
    <property type="match status" value="1"/>
</dbReference>
<dbReference type="Pfam" id="PF08223">
    <property type="entry name" value="PaaX_C"/>
    <property type="match status" value="1"/>
</dbReference>
<organism evidence="4 5">
    <name type="scientific">Paenarthrobacter aromaticivorans</name>
    <dbReference type="NCBI Taxonomy" id="2849150"/>
    <lineage>
        <taxon>Bacteria</taxon>
        <taxon>Bacillati</taxon>
        <taxon>Actinomycetota</taxon>
        <taxon>Actinomycetes</taxon>
        <taxon>Micrococcales</taxon>
        <taxon>Micrococcaceae</taxon>
        <taxon>Paenarthrobacter</taxon>
    </lineage>
</organism>
<dbReference type="RefSeq" id="WP_216925819.1">
    <property type="nucleotide sequence ID" value="NZ_JAHOPC010000009.1"/>
</dbReference>
<evidence type="ECO:0000259" key="2">
    <source>
        <dbReference type="Pfam" id="PF08223"/>
    </source>
</evidence>
<dbReference type="Pfam" id="PF07848">
    <property type="entry name" value="PaaX"/>
    <property type="match status" value="1"/>
</dbReference>
<proteinExistence type="predicted"/>
<dbReference type="InterPro" id="IPR048846">
    <property type="entry name" value="PaaX-like_central"/>
</dbReference>
<reference evidence="4 5" key="1">
    <citation type="submission" date="2021-06" db="EMBL/GenBank/DDBJ databases">
        <authorList>
            <person name="Jeong J.W."/>
        </authorList>
    </citation>
    <scope>NUCLEOTIDE SEQUENCE [LARGE SCALE GENOMIC DNA]</scope>
    <source>
        <strain evidence="4 5">MMS21-TAE1-1</strain>
    </source>
</reference>
<dbReference type="EMBL" id="JAHOPC010000009">
    <property type="protein sequence ID" value="MBU8867699.1"/>
    <property type="molecule type" value="Genomic_DNA"/>
</dbReference>
<sequence length="287" mass="31500">MSAVLDDMDSRPGSTTSLLRTVIGLYLREAGGWMSARDIVVLMEALGTSGTVSRTALGRLRKKDVVLQETRDGLPGFTLTEGAATMLARGDRRIYNPISMSPSDPWCLVSFSIPETEREKRHQLRRRLHWIGCGTVAAGLWICPDTLRGEVEEILDDLELRGMATLFVTQTPLVGGTLRDAASVWWDLDSVAELHKDFIRQHGAAVLGEDSAGVEPTAQAFATFVQCIDRWRIIPYLDPGLPATFLPKDWPGAEGTALFKRIMDAYAQPSSEFVRRTLGSDVAVAAP</sequence>
<dbReference type="InterPro" id="IPR013225">
    <property type="entry name" value="PaaX_C"/>
</dbReference>
<evidence type="ECO:0000259" key="3">
    <source>
        <dbReference type="Pfam" id="PF20803"/>
    </source>
</evidence>
<accession>A0ABS6I9D1</accession>
<dbReference type="Proteomes" id="UP000824166">
    <property type="component" value="Unassembled WGS sequence"/>
</dbReference>
<protein>
    <submittedName>
        <fullName evidence="4">Regulator</fullName>
    </submittedName>
</protein>
<evidence type="ECO:0000313" key="5">
    <source>
        <dbReference type="Proteomes" id="UP000824166"/>
    </source>
</evidence>
<evidence type="ECO:0000259" key="1">
    <source>
        <dbReference type="Pfam" id="PF07848"/>
    </source>
</evidence>
<dbReference type="InterPro" id="IPR012906">
    <property type="entry name" value="PaaX-like_N"/>
</dbReference>
<comment type="caution">
    <text evidence="4">The sequence shown here is derived from an EMBL/GenBank/DDBJ whole genome shotgun (WGS) entry which is preliminary data.</text>
</comment>
<feature type="domain" description="Transcriptional repressor PaaX-like central Cas2-like" evidence="3">
    <location>
        <begin position="104"/>
        <end position="171"/>
    </location>
</feature>
<evidence type="ECO:0000313" key="4">
    <source>
        <dbReference type="EMBL" id="MBU8867699.1"/>
    </source>
</evidence>
<dbReference type="PANTHER" id="PTHR30319">
    <property type="entry name" value="PHENYLACETIC ACID REGULATOR-RELATED TRANSCRIPTIONAL REPRESSOR"/>
    <property type="match status" value="1"/>
</dbReference>
<dbReference type="Pfam" id="PF20803">
    <property type="entry name" value="PaaX_M"/>
    <property type="match status" value="1"/>
</dbReference>
<feature type="domain" description="Transcriptional repressor PaaX-like N-terminal" evidence="1">
    <location>
        <begin position="15"/>
        <end position="71"/>
    </location>
</feature>
<feature type="domain" description="Transcriptional repressor PaaX-like C-terminal" evidence="2">
    <location>
        <begin position="186"/>
        <end position="275"/>
    </location>
</feature>